<dbReference type="EMBL" id="VGJX01000925">
    <property type="protein sequence ID" value="MBM3276231.1"/>
    <property type="molecule type" value="Genomic_DNA"/>
</dbReference>
<dbReference type="PRINTS" id="PR01006">
    <property type="entry name" value="FLGHOOKFLIE"/>
</dbReference>
<proteinExistence type="inferred from homology"/>
<sequence length="90" mass="9817">RGRGIALGPRGPGYVADAGQLFRPLADLLGQVNAQSLYSREMQEAFAAGENVELHDVMIASEKAGIAVQLTTQIRNKLLEAYQEMSRMQV</sequence>
<feature type="non-terminal residue" evidence="5">
    <location>
        <position position="1"/>
    </location>
</feature>
<evidence type="ECO:0000256" key="3">
    <source>
        <dbReference type="ARBA" id="ARBA00023143"/>
    </source>
</evidence>
<evidence type="ECO:0000256" key="2">
    <source>
        <dbReference type="ARBA" id="ARBA00009272"/>
    </source>
</evidence>
<evidence type="ECO:0000313" key="6">
    <source>
        <dbReference type="Proteomes" id="UP000703893"/>
    </source>
</evidence>
<dbReference type="GO" id="GO:0071973">
    <property type="term" value="P:bacterial-type flagellum-dependent cell motility"/>
    <property type="evidence" value="ECO:0007669"/>
    <property type="project" value="InterPro"/>
</dbReference>
<evidence type="ECO:0000256" key="1">
    <source>
        <dbReference type="ARBA" id="ARBA00004117"/>
    </source>
</evidence>
<comment type="subcellular location">
    <subcellularLocation>
        <location evidence="1">Bacterial flagellum basal body</location>
    </subcellularLocation>
</comment>
<dbReference type="GO" id="GO:0009425">
    <property type="term" value="C:bacterial-type flagellum basal body"/>
    <property type="evidence" value="ECO:0007669"/>
    <property type="project" value="UniProtKB-SubCell"/>
</dbReference>
<dbReference type="NCBIfam" id="TIGR00205">
    <property type="entry name" value="fliE"/>
    <property type="match status" value="1"/>
</dbReference>
<organism evidence="5 6">
    <name type="scientific">Candidatus Tanganyikabacteria bacterium</name>
    <dbReference type="NCBI Taxonomy" id="2961651"/>
    <lineage>
        <taxon>Bacteria</taxon>
        <taxon>Bacillati</taxon>
        <taxon>Candidatus Sericytochromatia</taxon>
        <taxon>Candidatus Tanganyikabacteria</taxon>
    </lineage>
</organism>
<dbReference type="HAMAP" id="MF_00724">
    <property type="entry name" value="FliE"/>
    <property type="match status" value="1"/>
</dbReference>
<protein>
    <recommendedName>
        <fullName evidence="4">Flagellar hook-basal body complex protein FliE</fullName>
    </recommendedName>
</protein>
<comment type="caution">
    <text evidence="5">The sequence shown here is derived from an EMBL/GenBank/DDBJ whole genome shotgun (WGS) entry which is preliminary data.</text>
</comment>
<dbReference type="Proteomes" id="UP000703893">
    <property type="component" value="Unassembled WGS sequence"/>
</dbReference>
<keyword evidence="5" id="KW-0969">Cilium</keyword>
<dbReference type="InterPro" id="IPR001624">
    <property type="entry name" value="FliE"/>
</dbReference>
<keyword evidence="5" id="KW-0282">Flagellum</keyword>
<gene>
    <name evidence="5" type="primary">fliE</name>
    <name evidence="5" type="ORF">FJZ00_13840</name>
</gene>
<comment type="similarity">
    <text evidence="2">Belongs to the FliE family.</text>
</comment>
<keyword evidence="3" id="KW-0975">Bacterial flagellum</keyword>
<dbReference type="Pfam" id="PF02049">
    <property type="entry name" value="FliE"/>
    <property type="match status" value="1"/>
</dbReference>
<evidence type="ECO:0000256" key="4">
    <source>
        <dbReference type="NCBIfam" id="TIGR00205"/>
    </source>
</evidence>
<reference evidence="5 6" key="1">
    <citation type="submission" date="2019-03" db="EMBL/GenBank/DDBJ databases">
        <title>Lake Tanganyika Metagenome-Assembled Genomes (MAGs).</title>
        <authorList>
            <person name="Tran P."/>
        </authorList>
    </citation>
    <scope>NUCLEOTIDE SEQUENCE [LARGE SCALE GENOMIC DNA]</scope>
    <source>
        <strain evidence="5">K_DeepCast_65m_m2_236</strain>
    </source>
</reference>
<keyword evidence="5" id="KW-0966">Cell projection</keyword>
<dbReference type="GO" id="GO:0003774">
    <property type="term" value="F:cytoskeletal motor activity"/>
    <property type="evidence" value="ECO:0007669"/>
    <property type="project" value="InterPro"/>
</dbReference>
<evidence type="ECO:0000313" key="5">
    <source>
        <dbReference type="EMBL" id="MBM3276231.1"/>
    </source>
</evidence>
<accession>A0A938BMD3</accession>
<dbReference type="PANTHER" id="PTHR34653:SF1">
    <property type="entry name" value="FLAGELLAR HOOK-BASAL BODY COMPLEX PROTEIN FLIE"/>
    <property type="match status" value="1"/>
</dbReference>
<dbReference type="PANTHER" id="PTHR34653">
    <property type="match status" value="1"/>
</dbReference>
<name>A0A938BMD3_9BACT</name>
<dbReference type="AlphaFoldDB" id="A0A938BMD3"/>
<dbReference type="GO" id="GO:0005198">
    <property type="term" value="F:structural molecule activity"/>
    <property type="evidence" value="ECO:0007669"/>
    <property type="project" value="UniProtKB-UniRule"/>
</dbReference>